<evidence type="ECO:0000256" key="5">
    <source>
        <dbReference type="ARBA" id="ARBA00023136"/>
    </source>
</evidence>
<dbReference type="GO" id="GO:0005886">
    <property type="term" value="C:plasma membrane"/>
    <property type="evidence" value="ECO:0007669"/>
    <property type="project" value="UniProtKB-SubCell"/>
</dbReference>
<evidence type="ECO:0000256" key="1">
    <source>
        <dbReference type="ARBA" id="ARBA00004193"/>
    </source>
</evidence>
<keyword evidence="4" id="KW-0732">Signal</keyword>
<dbReference type="Proteomes" id="UP000244338">
    <property type="component" value="Unassembled WGS sequence"/>
</dbReference>
<keyword evidence="6" id="KW-0449">Lipoprotein</keyword>
<reference evidence="9" key="1">
    <citation type="journal article" date="2018" name="Sci. Rep.">
        <title>Lignite coal burning seam in the remote Altai Mountains harbors a hydrogen-driven thermophilic microbial community.</title>
        <authorList>
            <person name="Kadnikov V.V."/>
            <person name="Mardanov A.V."/>
            <person name="Ivasenko D.A."/>
            <person name="Antsiferov D.V."/>
            <person name="Beletsky A.V."/>
            <person name="Karnachuk O.V."/>
            <person name="Ravin N.V."/>
        </authorList>
    </citation>
    <scope>NUCLEOTIDE SEQUENCE [LARGE SCALE GENOMIC DNA]</scope>
</reference>
<dbReference type="EMBL" id="PEBX01000001">
    <property type="protein sequence ID" value="PTQ57928.1"/>
    <property type="molecule type" value="Genomic_DNA"/>
</dbReference>
<dbReference type="PANTHER" id="PTHR34296">
    <property type="entry name" value="TRANSCRIPTIONAL ACTIVATOR PROTEIN MED"/>
    <property type="match status" value="1"/>
</dbReference>
<organism evidence="8 9">
    <name type="scientific">Candidatus Carbonibacillus altaicus</name>
    <dbReference type="NCBI Taxonomy" id="2163959"/>
    <lineage>
        <taxon>Bacteria</taxon>
        <taxon>Bacillati</taxon>
        <taxon>Bacillota</taxon>
        <taxon>Bacilli</taxon>
        <taxon>Bacillales</taxon>
        <taxon>Candidatus Carbonibacillus</taxon>
    </lineage>
</organism>
<accession>A0A2R6Y5J7</accession>
<comment type="similarity">
    <text evidence="2">Belongs to the BMP lipoprotein family.</text>
</comment>
<comment type="caution">
    <text evidence="8">The sequence shown here is derived from an EMBL/GenBank/DDBJ whole genome shotgun (WGS) entry which is preliminary data.</text>
</comment>
<keyword evidence="3" id="KW-1003">Cell membrane</keyword>
<dbReference type="SUPFAM" id="SSF53822">
    <property type="entry name" value="Periplasmic binding protein-like I"/>
    <property type="match status" value="1"/>
</dbReference>
<evidence type="ECO:0000256" key="3">
    <source>
        <dbReference type="ARBA" id="ARBA00022475"/>
    </source>
</evidence>
<feature type="domain" description="ABC transporter substrate-binding protein PnrA-like" evidence="7">
    <location>
        <begin position="22"/>
        <end position="283"/>
    </location>
</feature>
<evidence type="ECO:0000259" key="7">
    <source>
        <dbReference type="Pfam" id="PF02608"/>
    </source>
</evidence>
<proteinExistence type="inferred from homology"/>
<dbReference type="InterPro" id="IPR003760">
    <property type="entry name" value="PnrA-like"/>
</dbReference>
<dbReference type="InterPro" id="IPR050957">
    <property type="entry name" value="BMP_lipoprotein"/>
</dbReference>
<evidence type="ECO:0000256" key="6">
    <source>
        <dbReference type="ARBA" id="ARBA00023288"/>
    </source>
</evidence>
<evidence type="ECO:0000256" key="4">
    <source>
        <dbReference type="ARBA" id="ARBA00022729"/>
    </source>
</evidence>
<sequence length="332" mass="36432">MPNGALNGDHLSKEGRANLPHTAVFIEGSIYDQGWNSKAYDAITRMEEMYETEVDYVELHNDTSFARIAQSVENCSKKGARVFIGHGEVFGEPFLKLSASYPAAQFVVINSDVSGERLISIHFSGYTTGFLAGALAALMSEKGDVGIVSAYPEQSEIAGFLRGAQFMRPKIQVRSFAAGSWDNREGGRKAAQTLIAEGSDVIFPAGDGFAIEVLDEARRSGIYAVGFILDQSFVARNTVLASVMQNVEDVYLTIADHLSRGTINEMQGMVFDVKNGGQVLSSFGPMVPKTVQEKMQRLYRALKEGYLTEAQLKEDPYLKNDAYFEQGSRKQS</sequence>
<gene>
    <name evidence="8" type="ORF">BSOLF_0439</name>
</gene>
<evidence type="ECO:0000313" key="8">
    <source>
        <dbReference type="EMBL" id="PTQ57928.1"/>
    </source>
</evidence>
<comment type="subcellular location">
    <subcellularLocation>
        <location evidence="1">Cell membrane</location>
        <topology evidence="1">Lipid-anchor</topology>
    </subcellularLocation>
</comment>
<evidence type="ECO:0000256" key="2">
    <source>
        <dbReference type="ARBA" id="ARBA00008610"/>
    </source>
</evidence>
<dbReference type="PANTHER" id="PTHR34296:SF2">
    <property type="entry name" value="ABC TRANSPORTER GUANOSINE-BINDING PROTEIN NUPN"/>
    <property type="match status" value="1"/>
</dbReference>
<dbReference type="Gene3D" id="3.40.50.2300">
    <property type="match status" value="2"/>
</dbReference>
<dbReference type="Pfam" id="PF02608">
    <property type="entry name" value="Bmp"/>
    <property type="match status" value="1"/>
</dbReference>
<keyword evidence="5" id="KW-0472">Membrane</keyword>
<dbReference type="AlphaFoldDB" id="A0A2R6Y5J7"/>
<name>A0A2R6Y5J7_9BACL</name>
<evidence type="ECO:0000313" key="9">
    <source>
        <dbReference type="Proteomes" id="UP000244338"/>
    </source>
</evidence>
<dbReference type="InterPro" id="IPR028082">
    <property type="entry name" value="Peripla_BP_I"/>
</dbReference>
<protein>
    <recommendedName>
        <fullName evidence="7">ABC transporter substrate-binding protein PnrA-like domain-containing protein</fullName>
    </recommendedName>
</protein>